<comment type="caution">
    <text evidence="2">The sequence shown here is derived from an EMBL/GenBank/DDBJ whole genome shotgun (WGS) entry which is preliminary data.</text>
</comment>
<dbReference type="InterPro" id="IPR001296">
    <property type="entry name" value="Glyco_trans_1"/>
</dbReference>
<evidence type="ECO:0000259" key="1">
    <source>
        <dbReference type="Pfam" id="PF00534"/>
    </source>
</evidence>
<dbReference type="PANTHER" id="PTHR12526">
    <property type="entry name" value="GLYCOSYLTRANSFERASE"/>
    <property type="match status" value="1"/>
</dbReference>
<keyword evidence="3" id="KW-1185">Reference proteome</keyword>
<evidence type="ECO:0000313" key="3">
    <source>
        <dbReference type="Proteomes" id="UP000093080"/>
    </source>
</evidence>
<dbReference type="Gene3D" id="3.40.50.2000">
    <property type="entry name" value="Glycogen Phosphorylase B"/>
    <property type="match status" value="2"/>
</dbReference>
<dbReference type="OrthoDB" id="9787293at2"/>
<dbReference type="SUPFAM" id="SSF53756">
    <property type="entry name" value="UDP-Glycosyltransferase/glycogen phosphorylase"/>
    <property type="match status" value="1"/>
</dbReference>
<feature type="domain" description="Glycosyl transferase family 1" evidence="1">
    <location>
        <begin position="200"/>
        <end position="365"/>
    </location>
</feature>
<dbReference type="AlphaFoldDB" id="A0A1B9F480"/>
<dbReference type="STRING" id="1156395.DBT_1978"/>
<accession>A0A1B9F480</accession>
<organism evidence="2 3">
    <name type="scientific">Dissulfuribacter thermophilus</name>
    <dbReference type="NCBI Taxonomy" id="1156395"/>
    <lineage>
        <taxon>Bacteria</taxon>
        <taxon>Pseudomonadati</taxon>
        <taxon>Thermodesulfobacteriota</taxon>
        <taxon>Dissulfuribacteria</taxon>
        <taxon>Dissulfuribacterales</taxon>
        <taxon>Dissulfuribacteraceae</taxon>
        <taxon>Dissulfuribacter</taxon>
    </lineage>
</organism>
<dbReference type="EMBL" id="MAGO01000010">
    <property type="protein sequence ID" value="OCC14663.1"/>
    <property type="molecule type" value="Genomic_DNA"/>
</dbReference>
<gene>
    <name evidence="2" type="ORF">DBT_1978</name>
</gene>
<dbReference type="Pfam" id="PF00534">
    <property type="entry name" value="Glycos_transf_1"/>
    <property type="match status" value="1"/>
</dbReference>
<evidence type="ECO:0000313" key="2">
    <source>
        <dbReference type="EMBL" id="OCC14663.1"/>
    </source>
</evidence>
<reference evidence="2 3" key="1">
    <citation type="submission" date="2016-06" db="EMBL/GenBank/DDBJ databases">
        <title>Respiratory ammonification of nitrate coupled to the oxidation of elemental sulfur in deep-sea autotrophic thermophilic bacteria.</title>
        <authorList>
            <person name="Slobodkina G.B."/>
            <person name="Mardanov A.V."/>
            <person name="Ravin N.V."/>
            <person name="Frolova A.A."/>
            <person name="Viryasiv M.B."/>
            <person name="Chernyh N.A."/>
            <person name="Bonch-Osmolovskaya E.A."/>
            <person name="Slobodkin A.I."/>
        </authorList>
    </citation>
    <scope>NUCLEOTIDE SEQUENCE [LARGE SCALE GENOMIC DNA]</scope>
    <source>
        <strain evidence="2 3">S69</strain>
    </source>
</reference>
<dbReference type="GO" id="GO:0016757">
    <property type="term" value="F:glycosyltransferase activity"/>
    <property type="evidence" value="ECO:0007669"/>
    <property type="project" value="InterPro"/>
</dbReference>
<name>A0A1B9F480_9BACT</name>
<dbReference type="CDD" id="cd03794">
    <property type="entry name" value="GT4_WbuB-like"/>
    <property type="match status" value="1"/>
</dbReference>
<proteinExistence type="predicted"/>
<dbReference type="Proteomes" id="UP000093080">
    <property type="component" value="Unassembled WGS sequence"/>
</dbReference>
<protein>
    <submittedName>
        <fullName evidence="2">Glycosyltransferase</fullName>
    </submittedName>
</protein>
<sequence length="390" mass="45377">MIFFICPTISHGPNRTQYQRALCIAKNFKTVFLSNAPIAKEVARYAKTCKVCPGSHWHLDEFLLPFWSIWYILKYTRSYSQKGKRQIVIYTTYHSISIITGYLLKFLGYKWIADIWDHPRLQIEINKKAKNLDGKLRYWYCIILHCLVKRILKLADCIVLALHPDSIAEYNINRTKIIEITNGCDLSLMKRAENEIRKGFKESFKVIYVGHVSIERGLKLILDACCLLQKDIPIIQFILIGECPDSARKFLGETVSKYNLTNIKLLGELDHRRVLEELNQADTCLFPFPDTPELRWIYPIKVFEYMFIGKPIIATDLPGIRRILRHEVDALLFTPGNPNELCNCIKKVYLDKRLALRLGRNAKKRVEKFDWSIVHKPVISFLQIAAGEIE</sequence>
<keyword evidence="2" id="KW-0808">Transferase</keyword>